<dbReference type="AlphaFoldDB" id="A0AAW0EF17"/>
<gene>
    <name evidence="1" type="ORF">R3P38DRAFT_1681</name>
</gene>
<dbReference type="EMBL" id="JAWWNJ010000001">
    <property type="protein sequence ID" value="KAK7063423.1"/>
    <property type="molecule type" value="Genomic_DNA"/>
</dbReference>
<protein>
    <submittedName>
        <fullName evidence="1">Uncharacterized protein</fullName>
    </submittedName>
</protein>
<keyword evidence="2" id="KW-1185">Reference proteome</keyword>
<evidence type="ECO:0000313" key="2">
    <source>
        <dbReference type="Proteomes" id="UP001362999"/>
    </source>
</evidence>
<proteinExistence type="predicted"/>
<organism evidence="1 2">
    <name type="scientific">Favolaschia claudopus</name>
    <dbReference type="NCBI Taxonomy" id="2862362"/>
    <lineage>
        <taxon>Eukaryota</taxon>
        <taxon>Fungi</taxon>
        <taxon>Dikarya</taxon>
        <taxon>Basidiomycota</taxon>
        <taxon>Agaricomycotina</taxon>
        <taxon>Agaricomycetes</taxon>
        <taxon>Agaricomycetidae</taxon>
        <taxon>Agaricales</taxon>
        <taxon>Marasmiineae</taxon>
        <taxon>Mycenaceae</taxon>
        <taxon>Favolaschia</taxon>
    </lineage>
</organism>
<dbReference type="Proteomes" id="UP001362999">
    <property type="component" value="Unassembled WGS sequence"/>
</dbReference>
<name>A0AAW0EF17_9AGAR</name>
<comment type="caution">
    <text evidence="1">The sequence shown here is derived from an EMBL/GenBank/DDBJ whole genome shotgun (WGS) entry which is preliminary data.</text>
</comment>
<reference evidence="1 2" key="1">
    <citation type="journal article" date="2024" name="J Genomics">
        <title>Draft genome sequencing and assembly of Favolaschia claudopus CIRM-BRFM 2984 isolated from oak limbs.</title>
        <authorList>
            <person name="Navarro D."/>
            <person name="Drula E."/>
            <person name="Chaduli D."/>
            <person name="Cazenave R."/>
            <person name="Ahrendt S."/>
            <person name="Wang J."/>
            <person name="Lipzen A."/>
            <person name="Daum C."/>
            <person name="Barry K."/>
            <person name="Grigoriev I.V."/>
            <person name="Favel A."/>
            <person name="Rosso M.N."/>
            <person name="Martin F."/>
        </authorList>
    </citation>
    <scope>NUCLEOTIDE SEQUENCE [LARGE SCALE GENOMIC DNA]</scope>
    <source>
        <strain evidence="1 2">CIRM-BRFM 2984</strain>
    </source>
</reference>
<sequence>MPRLSARGYPIYLQRYLGSCGDRPHPLLPSSCPSAGILFPFPPRQLRLCCQSVSASASLGSIDFRARTCRLGRGGEGEKEGGLEIDFCRARVASLGIHAPSHPFLLQPPILVPPSLVLRRPHCVSPGTRPRALATVLSSFASPARLRSMYRPPPSLLVTSCSTFIRIRPPSPSHRSPLISSPPSTSCYLDTTPSSVLVVIQSRPHLEILLALYFFISIYLVPT</sequence>
<accession>A0AAW0EF17</accession>
<evidence type="ECO:0000313" key="1">
    <source>
        <dbReference type="EMBL" id="KAK7063423.1"/>
    </source>
</evidence>